<accession>A0A6B3L169</accession>
<keyword evidence="2" id="KW-1185">Reference proteome</keyword>
<dbReference type="Proteomes" id="UP000475117">
    <property type="component" value="Chromosome"/>
</dbReference>
<dbReference type="KEGG" id="soa:G3M56_007515"/>
<dbReference type="AlphaFoldDB" id="A0A6B3L169"/>
<evidence type="ECO:0000313" key="1">
    <source>
        <dbReference type="EMBL" id="QQL43752.1"/>
    </source>
</evidence>
<dbReference type="RefSeq" id="WP_164361669.1">
    <property type="nucleotide sequence ID" value="NZ_CP066776.1"/>
</dbReference>
<dbReference type="InterPro" id="IPR021301">
    <property type="entry name" value="DUF2779"/>
</dbReference>
<sequence length="496" mass="55074">MPRSLSKSKIIAFRQCPKRLWLEVHSPELRDDSRSEVVFAIGNQVGEVAQALYATQGESEIIDFQQEGFANAINRSRHLLQSGSKILFEAGVQSAGGHAFADVMIPVRNGNGTAWRMIEVKSSTKLKDYYRDDVAVQTYIATQAGVTIDSAALAHINNQFVYQGNGNYHGLFTENDLTAEAMGRHDEVAGWIRQAHDVAACTSEPNIQPGSQCSDPFECPFIDHCHAHLPKATHPVTHLPRIQRTKVERLESMGIREMADVPDHELNRTQQRVKEHTLAGTCYFDRERAAAALEGLGYPAYFLDFETANLAVPVWKGTRPFQQIPFQFSLHQLNQSSTLTHTGFLNLSGNDPRIGFAEALIAHCGTTGPVYVYNAAFERRIINECAAAIPSLAPPLHAIANRLVDLLPIAREHFYHPDQCGSWSIKAVLPALCPDLNYNDLDGVKDGGMAVEAFSEAIAATTSAQRKDQLREQLEEYCKLDTLAMVRMWQEFGGDR</sequence>
<evidence type="ECO:0000313" key="2">
    <source>
        <dbReference type="Proteomes" id="UP000475117"/>
    </source>
</evidence>
<dbReference type="Pfam" id="PF11074">
    <property type="entry name" value="DUF2779"/>
    <property type="match status" value="1"/>
</dbReference>
<gene>
    <name evidence="1" type="ORF">G3M56_007515</name>
</gene>
<name>A0A6B3L169_9BACT</name>
<proteinExistence type="predicted"/>
<reference evidence="1 2" key="1">
    <citation type="submission" date="2020-12" db="EMBL/GenBank/DDBJ databases">
        <title>Sulforoseuscoccus oceanibium gen. nov., sp. nov., a representative of the phylum Verrucomicrobia with special cytoplasmic membrane, and proposal of Sulforoseuscoccusaceae fam. nov.</title>
        <authorList>
            <person name="Xi F."/>
        </authorList>
    </citation>
    <scope>NUCLEOTIDE SEQUENCE [LARGE SCALE GENOMIC DNA]</scope>
    <source>
        <strain evidence="1 2">T37</strain>
    </source>
</reference>
<dbReference type="EMBL" id="CP066776">
    <property type="protein sequence ID" value="QQL43752.1"/>
    <property type="molecule type" value="Genomic_DNA"/>
</dbReference>
<organism evidence="1 2">
    <name type="scientific">Sulfuriroseicoccus oceanibius</name>
    <dbReference type="NCBI Taxonomy" id="2707525"/>
    <lineage>
        <taxon>Bacteria</taxon>
        <taxon>Pseudomonadati</taxon>
        <taxon>Verrucomicrobiota</taxon>
        <taxon>Verrucomicrobiia</taxon>
        <taxon>Verrucomicrobiales</taxon>
        <taxon>Verrucomicrobiaceae</taxon>
        <taxon>Sulfuriroseicoccus</taxon>
    </lineage>
</organism>
<protein>
    <submittedName>
        <fullName evidence="1">DUF2779 domain-containing protein</fullName>
    </submittedName>
</protein>